<evidence type="ECO:0000313" key="1">
    <source>
        <dbReference type="EMBL" id="RNL80367.1"/>
    </source>
</evidence>
<dbReference type="OrthoDB" id="4484556at2"/>
<dbReference type="GO" id="GO:0032259">
    <property type="term" value="P:methylation"/>
    <property type="evidence" value="ECO:0007669"/>
    <property type="project" value="UniProtKB-KW"/>
</dbReference>
<dbReference type="AlphaFoldDB" id="A0A3N0DXP9"/>
<comment type="caution">
    <text evidence="1">The sequence shown here is derived from an EMBL/GenBank/DDBJ whole genome shotgun (WGS) entry which is preliminary data.</text>
</comment>
<dbReference type="EMBL" id="RJSG01000002">
    <property type="protein sequence ID" value="RNL80367.1"/>
    <property type="molecule type" value="Genomic_DNA"/>
</dbReference>
<dbReference type="SUPFAM" id="SSF53335">
    <property type="entry name" value="S-adenosyl-L-methionine-dependent methyltransferases"/>
    <property type="match status" value="1"/>
</dbReference>
<keyword evidence="2" id="KW-1185">Reference proteome</keyword>
<accession>A0A3N0DXP9</accession>
<keyword evidence="1" id="KW-0808">Transferase</keyword>
<dbReference type="Gene3D" id="3.40.50.150">
    <property type="entry name" value="Vaccinia Virus protein VP39"/>
    <property type="match status" value="1"/>
</dbReference>
<protein>
    <submittedName>
        <fullName evidence="1">SAM-dependent methyltransferase</fullName>
    </submittedName>
</protein>
<sequence>MTEHLTRSGNAALGIDVVPEAVRQTRARGAAALVRDVYDHVPGEGRWSTVLLADGNVGIGGDPRRLLTRVAALLAPGGRVVVDLAPPGSGLETRRLRLRTSAVQSELFAWSTVAADQVGVVCAGVGLVVDRLERFGDRWVAVLLKDGR</sequence>
<proteinExistence type="predicted"/>
<dbReference type="GO" id="GO:0008168">
    <property type="term" value="F:methyltransferase activity"/>
    <property type="evidence" value="ECO:0007669"/>
    <property type="project" value="UniProtKB-KW"/>
</dbReference>
<gene>
    <name evidence="1" type="ORF">EFL95_08115</name>
</gene>
<evidence type="ECO:0000313" key="2">
    <source>
        <dbReference type="Proteomes" id="UP000277094"/>
    </source>
</evidence>
<name>A0A3N0DXP9_9ACTN</name>
<dbReference type="InterPro" id="IPR029063">
    <property type="entry name" value="SAM-dependent_MTases_sf"/>
</dbReference>
<organism evidence="1 2">
    <name type="scientific">Nocardioides marmorisolisilvae</name>
    <dbReference type="NCBI Taxonomy" id="1542737"/>
    <lineage>
        <taxon>Bacteria</taxon>
        <taxon>Bacillati</taxon>
        <taxon>Actinomycetota</taxon>
        <taxon>Actinomycetes</taxon>
        <taxon>Propionibacteriales</taxon>
        <taxon>Nocardioidaceae</taxon>
        <taxon>Nocardioides</taxon>
    </lineage>
</organism>
<dbReference type="Proteomes" id="UP000277094">
    <property type="component" value="Unassembled WGS sequence"/>
</dbReference>
<keyword evidence="1" id="KW-0489">Methyltransferase</keyword>
<reference evidence="1 2" key="1">
    <citation type="submission" date="2018-11" db="EMBL/GenBank/DDBJ databases">
        <authorList>
            <person name="Li F."/>
        </authorList>
    </citation>
    <scope>NUCLEOTIDE SEQUENCE [LARGE SCALE GENOMIC DNA]</scope>
    <source>
        <strain evidence="1 2">KIS18-7</strain>
    </source>
</reference>